<dbReference type="AlphaFoldDB" id="M2MNN4"/>
<evidence type="ECO:0000313" key="1">
    <source>
        <dbReference type="EMBL" id="EMC98301.1"/>
    </source>
</evidence>
<dbReference type="GeneID" id="19114158"/>
<name>M2MNN4_BAUPA</name>
<dbReference type="KEGG" id="bcom:BAUCODRAFT_419700"/>
<protein>
    <submittedName>
        <fullName evidence="1">Uncharacterized protein</fullName>
    </submittedName>
</protein>
<dbReference type="EMBL" id="KB445553">
    <property type="protein sequence ID" value="EMC98301.1"/>
    <property type="molecule type" value="Genomic_DNA"/>
</dbReference>
<proteinExistence type="predicted"/>
<organism evidence="1 2">
    <name type="scientific">Baudoinia panamericana (strain UAMH 10762)</name>
    <name type="common">Angels' share fungus</name>
    <name type="synonym">Baudoinia compniacensis (strain UAMH 10762)</name>
    <dbReference type="NCBI Taxonomy" id="717646"/>
    <lineage>
        <taxon>Eukaryota</taxon>
        <taxon>Fungi</taxon>
        <taxon>Dikarya</taxon>
        <taxon>Ascomycota</taxon>
        <taxon>Pezizomycotina</taxon>
        <taxon>Dothideomycetes</taxon>
        <taxon>Dothideomycetidae</taxon>
        <taxon>Mycosphaerellales</taxon>
        <taxon>Teratosphaeriaceae</taxon>
        <taxon>Baudoinia</taxon>
    </lineage>
</organism>
<dbReference type="HOGENOM" id="CLU_2922265_0_0_1"/>
<evidence type="ECO:0000313" key="2">
    <source>
        <dbReference type="Proteomes" id="UP000011761"/>
    </source>
</evidence>
<gene>
    <name evidence="1" type="ORF">BAUCODRAFT_419700</name>
</gene>
<sequence length="61" mass="6852">MLSKASSVGVEQNSTPRNLCDMALRFVAGTIGFSHADGRRRRVEHTSFTSGCDREQWHNRS</sequence>
<dbReference type="Proteomes" id="UP000011761">
    <property type="component" value="Unassembled WGS sequence"/>
</dbReference>
<keyword evidence="2" id="KW-1185">Reference proteome</keyword>
<reference evidence="1 2" key="1">
    <citation type="journal article" date="2012" name="PLoS Pathog.">
        <title>Diverse lifestyles and strategies of plant pathogenesis encoded in the genomes of eighteen Dothideomycetes fungi.</title>
        <authorList>
            <person name="Ohm R.A."/>
            <person name="Feau N."/>
            <person name="Henrissat B."/>
            <person name="Schoch C.L."/>
            <person name="Horwitz B.A."/>
            <person name="Barry K.W."/>
            <person name="Condon B.J."/>
            <person name="Copeland A.C."/>
            <person name="Dhillon B."/>
            <person name="Glaser F."/>
            <person name="Hesse C.N."/>
            <person name="Kosti I."/>
            <person name="LaButti K."/>
            <person name="Lindquist E.A."/>
            <person name="Lucas S."/>
            <person name="Salamov A.A."/>
            <person name="Bradshaw R.E."/>
            <person name="Ciuffetti L."/>
            <person name="Hamelin R.C."/>
            <person name="Kema G.H.J."/>
            <person name="Lawrence C."/>
            <person name="Scott J.A."/>
            <person name="Spatafora J.W."/>
            <person name="Turgeon B.G."/>
            <person name="de Wit P.J.G.M."/>
            <person name="Zhong S."/>
            <person name="Goodwin S.B."/>
            <person name="Grigoriev I.V."/>
        </authorList>
    </citation>
    <scope>NUCLEOTIDE SEQUENCE [LARGE SCALE GENOMIC DNA]</scope>
    <source>
        <strain evidence="1 2">UAMH 10762</strain>
    </source>
</reference>
<accession>M2MNN4</accession>
<dbReference type="RefSeq" id="XP_007674990.1">
    <property type="nucleotide sequence ID" value="XM_007676800.1"/>
</dbReference>